<dbReference type="Proteomes" id="UP000318709">
    <property type="component" value="Chromosome"/>
</dbReference>
<keyword evidence="1" id="KW-0472">Membrane</keyword>
<dbReference type="RefSeq" id="WP_141442754.1">
    <property type="nucleotide sequence ID" value="NZ_CP038231.1"/>
</dbReference>
<protein>
    <submittedName>
        <fullName evidence="2">Uncharacterized protein</fullName>
    </submittedName>
</protein>
<evidence type="ECO:0000256" key="1">
    <source>
        <dbReference type="SAM" id="Phobius"/>
    </source>
</evidence>
<accession>A0A4Y6U968</accession>
<evidence type="ECO:0000313" key="3">
    <source>
        <dbReference type="Proteomes" id="UP000318709"/>
    </source>
</evidence>
<name>A0A4Y6U968_9PROT</name>
<dbReference type="KEGG" id="swf:E3E12_01620"/>
<gene>
    <name evidence="2" type="ORF">E3E12_01620</name>
</gene>
<evidence type="ECO:0000313" key="2">
    <source>
        <dbReference type="EMBL" id="QDH13108.1"/>
    </source>
</evidence>
<keyword evidence="3" id="KW-1185">Reference proteome</keyword>
<sequence length="106" mass="10577">MKSPASLLNNPPHSMGRGLLSLMAVVFSGAPRLVWAAGLPAAAPQTTASGLHGLNLCLAIGACTLAELVSILLIAGGANTGRKMGLLAGIALQAVALWLGAKAFGY</sequence>
<organism evidence="2 3">
    <name type="scientific">Formicincola oecophyllae</name>
    <dbReference type="NCBI Taxonomy" id="2558361"/>
    <lineage>
        <taxon>Bacteria</taxon>
        <taxon>Pseudomonadati</taxon>
        <taxon>Pseudomonadota</taxon>
        <taxon>Alphaproteobacteria</taxon>
        <taxon>Acetobacterales</taxon>
        <taxon>Acetobacteraceae</taxon>
        <taxon>Formicincola</taxon>
    </lineage>
</organism>
<keyword evidence="1" id="KW-1133">Transmembrane helix</keyword>
<feature type="transmembrane region" description="Helical" evidence="1">
    <location>
        <begin position="86"/>
        <end position="105"/>
    </location>
</feature>
<reference evidence="2 3" key="1">
    <citation type="submission" date="2019-03" db="EMBL/GenBank/DDBJ databases">
        <title>The complete genome sequence of Swingsia_sp. F3b2 LMG30590(T).</title>
        <authorList>
            <person name="Chua K.-O."/>
            <person name="Chan K.-G."/>
            <person name="See-Too W.-S."/>
        </authorList>
    </citation>
    <scope>NUCLEOTIDE SEQUENCE [LARGE SCALE GENOMIC DNA]</scope>
    <source>
        <strain evidence="2 3">F3b2</strain>
    </source>
</reference>
<feature type="transmembrane region" description="Helical" evidence="1">
    <location>
        <begin position="52"/>
        <end position="74"/>
    </location>
</feature>
<keyword evidence="1" id="KW-0812">Transmembrane</keyword>
<proteinExistence type="predicted"/>
<dbReference type="AlphaFoldDB" id="A0A4Y6U968"/>
<dbReference type="EMBL" id="CP038231">
    <property type="protein sequence ID" value="QDH13108.1"/>
    <property type="molecule type" value="Genomic_DNA"/>
</dbReference>